<keyword evidence="4" id="KW-1185">Reference proteome</keyword>
<feature type="signal peptide" evidence="2">
    <location>
        <begin position="1"/>
        <end position="27"/>
    </location>
</feature>
<gene>
    <name evidence="3" type="ORF">ABIE04_000171</name>
</gene>
<evidence type="ECO:0000313" key="4">
    <source>
        <dbReference type="Proteomes" id="UP001549251"/>
    </source>
</evidence>
<reference evidence="3 4" key="1">
    <citation type="submission" date="2024-06" db="EMBL/GenBank/DDBJ databases">
        <title>Sorghum-associated microbial communities from plants grown in Nebraska, USA.</title>
        <authorList>
            <person name="Schachtman D."/>
        </authorList>
    </citation>
    <scope>NUCLEOTIDE SEQUENCE [LARGE SCALE GENOMIC DNA]</scope>
    <source>
        <strain evidence="3 4">1757</strain>
    </source>
</reference>
<name>A0ABV2PS41_9GAMM</name>
<feature type="region of interest" description="Disordered" evidence="1">
    <location>
        <begin position="64"/>
        <end position="83"/>
    </location>
</feature>
<evidence type="ECO:0008006" key="5">
    <source>
        <dbReference type="Google" id="ProtNLM"/>
    </source>
</evidence>
<dbReference type="EMBL" id="JBEPSD010000001">
    <property type="protein sequence ID" value="MET4567844.1"/>
    <property type="molecule type" value="Genomic_DNA"/>
</dbReference>
<comment type="caution">
    <text evidence="3">The sequence shown here is derived from an EMBL/GenBank/DDBJ whole genome shotgun (WGS) entry which is preliminary data.</text>
</comment>
<organism evidence="3 4">
    <name type="scientific">Rhodanobacter soli</name>
    <dbReference type="NCBI Taxonomy" id="590609"/>
    <lineage>
        <taxon>Bacteria</taxon>
        <taxon>Pseudomonadati</taxon>
        <taxon>Pseudomonadota</taxon>
        <taxon>Gammaproteobacteria</taxon>
        <taxon>Lysobacterales</taxon>
        <taxon>Rhodanobacteraceae</taxon>
        <taxon>Rhodanobacter</taxon>
    </lineage>
</organism>
<dbReference type="RefSeq" id="WP_354546714.1">
    <property type="nucleotide sequence ID" value="NZ_JBEPSD010000001.1"/>
</dbReference>
<accession>A0ABV2PS41</accession>
<evidence type="ECO:0000313" key="3">
    <source>
        <dbReference type="EMBL" id="MET4567844.1"/>
    </source>
</evidence>
<sequence length="121" mass="13259">MVKFTSSLPIVIMLAAAGLAAPQPASAAQSRTEHGDSLLIHRVQQEKDMNLPPRGLSMAQVEKTWGAPQRKLSPRGGDTKKHPQINRWEYSNFIVYFEHSHVIHAVLNTPAGNNTNPAAVN</sequence>
<dbReference type="Proteomes" id="UP001549251">
    <property type="component" value="Unassembled WGS sequence"/>
</dbReference>
<proteinExistence type="predicted"/>
<keyword evidence="2" id="KW-0732">Signal</keyword>
<evidence type="ECO:0000256" key="2">
    <source>
        <dbReference type="SAM" id="SignalP"/>
    </source>
</evidence>
<evidence type="ECO:0000256" key="1">
    <source>
        <dbReference type="SAM" id="MobiDB-lite"/>
    </source>
</evidence>
<protein>
    <recommendedName>
        <fullName evidence="5">Lipoprotein SmpA/OmlA domain-containing protein</fullName>
    </recommendedName>
</protein>
<feature type="chain" id="PRO_5046082603" description="Lipoprotein SmpA/OmlA domain-containing protein" evidence="2">
    <location>
        <begin position="28"/>
        <end position="121"/>
    </location>
</feature>